<dbReference type="InterPro" id="IPR016208">
    <property type="entry name" value="Ald_Oxase/xanthine_DH-like"/>
</dbReference>
<dbReference type="PANTHER" id="PTHR45444:SF3">
    <property type="entry name" value="XANTHINE DEHYDROGENASE"/>
    <property type="match status" value="1"/>
</dbReference>
<dbReference type="Gene3D" id="3.90.1170.50">
    <property type="entry name" value="Aldehyde oxidase/xanthine dehydrogenase, a/b hammerhead"/>
    <property type="match status" value="1"/>
</dbReference>
<evidence type="ECO:0000259" key="1">
    <source>
        <dbReference type="SMART" id="SM01008"/>
    </source>
</evidence>
<feature type="domain" description="Aldehyde oxidase/xanthine dehydrogenase a/b hammerhead" evidence="1">
    <location>
        <begin position="30"/>
        <end position="106"/>
    </location>
</feature>
<dbReference type="AlphaFoldDB" id="A0AA42I134"/>
<dbReference type="Proteomes" id="UP001158297">
    <property type="component" value="Unassembled WGS sequence"/>
</dbReference>
<dbReference type="Pfam" id="PF01315">
    <property type="entry name" value="Ald_Xan_dh_C"/>
    <property type="match status" value="1"/>
</dbReference>
<protein>
    <submittedName>
        <fullName evidence="2">Xanthine dehydrogenase molybdopterin binding subunit</fullName>
    </submittedName>
</protein>
<dbReference type="EMBL" id="JAODZU010000015">
    <property type="protein sequence ID" value="MDH0364005.1"/>
    <property type="molecule type" value="Genomic_DNA"/>
</dbReference>
<dbReference type="InterPro" id="IPR036856">
    <property type="entry name" value="Ald_Oxase/Xan_DH_a/b_sf"/>
</dbReference>
<evidence type="ECO:0000313" key="3">
    <source>
        <dbReference type="Proteomes" id="UP001158297"/>
    </source>
</evidence>
<organism evidence="2 3">
    <name type="scientific">Comamonas aquatica</name>
    <dbReference type="NCBI Taxonomy" id="225991"/>
    <lineage>
        <taxon>Bacteria</taxon>
        <taxon>Pseudomonadati</taxon>
        <taxon>Pseudomonadota</taxon>
        <taxon>Betaproteobacteria</taxon>
        <taxon>Burkholderiales</taxon>
        <taxon>Comamonadaceae</taxon>
        <taxon>Comamonas</taxon>
    </lineage>
</organism>
<dbReference type="PANTHER" id="PTHR45444">
    <property type="entry name" value="XANTHINE DEHYDROGENASE"/>
    <property type="match status" value="1"/>
</dbReference>
<dbReference type="GO" id="GO:0016491">
    <property type="term" value="F:oxidoreductase activity"/>
    <property type="evidence" value="ECO:0007669"/>
    <property type="project" value="InterPro"/>
</dbReference>
<feature type="non-terminal residue" evidence="2">
    <location>
        <position position="106"/>
    </location>
</feature>
<dbReference type="GO" id="GO:0005506">
    <property type="term" value="F:iron ion binding"/>
    <property type="evidence" value="ECO:0007669"/>
    <property type="project" value="InterPro"/>
</dbReference>
<proteinExistence type="predicted"/>
<gene>
    <name evidence="2" type="ORF">N7330_13240</name>
</gene>
<accession>A0AA42I134</accession>
<evidence type="ECO:0000313" key="2">
    <source>
        <dbReference type="EMBL" id="MDH0364005.1"/>
    </source>
</evidence>
<comment type="caution">
    <text evidence="2">The sequence shown here is derived from an EMBL/GenBank/DDBJ whole genome shotgun (WGS) entry which is preliminary data.</text>
</comment>
<dbReference type="SMART" id="SM01008">
    <property type="entry name" value="Ald_Xan_dh_C"/>
    <property type="match status" value="1"/>
</dbReference>
<name>A0AA42I134_9BURK</name>
<dbReference type="SUPFAM" id="SSF54665">
    <property type="entry name" value="CO dehydrogenase molybdoprotein N-domain-like"/>
    <property type="match status" value="1"/>
</dbReference>
<dbReference type="InterPro" id="IPR000674">
    <property type="entry name" value="Ald_Oxase/Xan_DH_a/b"/>
</dbReference>
<reference evidence="2" key="1">
    <citation type="submission" date="2022-09" db="EMBL/GenBank/DDBJ databases">
        <title>Intensive care unit water sources are persistently colonized with multi-drug resistant bacteria and are the site of extensive horizontal gene transfer of antibiotic resistance genes.</title>
        <authorList>
            <person name="Diorio-Toth L."/>
        </authorList>
    </citation>
    <scope>NUCLEOTIDE SEQUENCE</scope>
    <source>
        <strain evidence="2">GD04130</strain>
    </source>
</reference>
<sequence>MNAPDTLLNTAAQGAVGQSHLHESASAQVLGQAPYLDDMPEVRGTLYAAPILSPVAHGTLHGVDTRAALAMPGVRGVVLAADIPGDPILAAFGHDEPIFALDQVLY</sequence>